<evidence type="ECO:0000256" key="2">
    <source>
        <dbReference type="RuleBase" id="RU003749"/>
    </source>
</evidence>
<dbReference type="InterPro" id="IPR002645">
    <property type="entry name" value="STAS_dom"/>
</dbReference>
<evidence type="ECO:0000313" key="4">
    <source>
        <dbReference type="EMBL" id="MBB4663587.1"/>
    </source>
</evidence>
<dbReference type="Proteomes" id="UP000585272">
    <property type="component" value="Unassembled WGS sequence"/>
</dbReference>
<dbReference type="GO" id="GO:0043856">
    <property type="term" value="F:anti-sigma factor antagonist activity"/>
    <property type="evidence" value="ECO:0007669"/>
    <property type="project" value="InterPro"/>
</dbReference>
<protein>
    <recommendedName>
        <fullName evidence="2">Anti-sigma factor antagonist</fullName>
    </recommendedName>
</protein>
<feature type="domain" description="STAS" evidence="3">
    <location>
        <begin position="4"/>
        <end position="112"/>
    </location>
</feature>
<dbReference type="SUPFAM" id="SSF52091">
    <property type="entry name" value="SpoIIaa-like"/>
    <property type="match status" value="1"/>
</dbReference>
<comment type="similarity">
    <text evidence="1 2">Belongs to the anti-sigma-factor antagonist family.</text>
</comment>
<evidence type="ECO:0000313" key="5">
    <source>
        <dbReference type="Proteomes" id="UP000585272"/>
    </source>
</evidence>
<sequence>MTLLELTTETDGTLVRLALEGELDIASAGQVERELDRIERDGPGIVVLDLRRLAFMDSTGLRIVVAADARAREQSRRFVVVRGPEAVQRIFRMTRLDERLDMVDDPAAAQTR</sequence>
<keyword evidence="5" id="KW-1185">Reference proteome</keyword>
<dbReference type="EMBL" id="JACHNU010000004">
    <property type="protein sequence ID" value="MBB4663587.1"/>
    <property type="molecule type" value="Genomic_DNA"/>
</dbReference>
<organism evidence="4 5">
    <name type="scientific">Conexibacter arvalis</name>
    <dbReference type="NCBI Taxonomy" id="912552"/>
    <lineage>
        <taxon>Bacteria</taxon>
        <taxon>Bacillati</taxon>
        <taxon>Actinomycetota</taxon>
        <taxon>Thermoleophilia</taxon>
        <taxon>Solirubrobacterales</taxon>
        <taxon>Conexibacteraceae</taxon>
        <taxon>Conexibacter</taxon>
    </lineage>
</organism>
<dbReference type="Pfam" id="PF01740">
    <property type="entry name" value="STAS"/>
    <property type="match status" value="1"/>
</dbReference>
<dbReference type="CDD" id="cd07043">
    <property type="entry name" value="STAS_anti-anti-sigma_factors"/>
    <property type="match status" value="1"/>
</dbReference>
<accession>A0A840IEZ8</accession>
<proteinExistence type="inferred from homology"/>
<dbReference type="AlphaFoldDB" id="A0A840IEZ8"/>
<dbReference type="PANTHER" id="PTHR33495:SF2">
    <property type="entry name" value="ANTI-SIGMA FACTOR ANTAGONIST TM_1081-RELATED"/>
    <property type="match status" value="1"/>
</dbReference>
<dbReference type="Gene3D" id="3.30.750.24">
    <property type="entry name" value="STAS domain"/>
    <property type="match status" value="1"/>
</dbReference>
<dbReference type="NCBIfam" id="TIGR00377">
    <property type="entry name" value="ant_ant_sig"/>
    <property type="match status" value="1"/>
</dbReference>
<dbReference type="InterPro" id="IPR036513">
    <property type="entry name" value="STAS_dom_sf"/>
</dbReference>
<reference evidence="4 5" key="1">
    <citation type="submission" date="2020-08" db="EMBL/GenBank/DDBJ databases">
        <title>Genomic Encyclopedia of Archaeal and Bacterial Type Strains, Phase II (KMG-II): from individual species to whole genera.</title>
        <authorList>
            <person name="Goeker M."/>
        </authorList>
    </citation>
    <scope>NUCLEOTIDE SEQUENCE [LARGE SCALE GENOMIC DNA]</scope>
    <source>
        <strain evidence="4 5">DSM 23288</strain>
    </source>
</reference>
<gene>
    <name evidence="4" type="ORF">BDZ31_003182</name>
</gene>
<dbReference type="PANTHER" id="PTHR33495">
    <property type="entry name" value="ANTI-SIGMA FACTOR ANTAGONIST TM_1081-RELATED-RELATED"/>
    <property type="match status" value="1"/>
</dbReference>
<name>A0A840IEZ8_9ACTN</name>
<dbReference type="PROSITE" id="PS50801">
    <property type="entry name" value="STAS"/>
    <property type="match status" value="1"/>
</dbReference>
<comment type="caution">
    <text evidence="4">The sequence shown here is derived from an EMBL/GenBank/DDBJ whole genome shotgun (WGS) entry which is preliminary data.</text>
</comment>
<evidence type="ECO:0000259" key="3">
    <source>
        <dbReference type="PROSITE" id="PS50801"/>
    </source>
</evidence>
<dbReference type="RefSeq" id="WP_183343306.1">
    <property type="nucleotide sequence ID" value="NZ_JACHNU010000004.1"/>
</dbReference>
<evidence type="ECO:0000256" key="1">
    <source>
        <dbReference type="ARBA" id="ARBA00009013"/>
    </source>
</evidence>
<dbReference type="InterPro" id="IPR003658">
    <property type="entry name" value="Anti-sigma_ant"/>
</dbReference>